<gene>
    <name evidence="1" type="ORF">LQV63_30240</name>
</gene>
<comment type="caution">
    <text evidence="1">The sequence shown here is derived from an EMBL/GenBank/DDBJ whole genome shotgun (WGS) entry which is preliminary data.</text>
</comment>
<evidence type="ECO:0000313" key="2">
    <source>
        <dbReference type="Proteomes" id="UP001199916"/>
    </source>
</evidence>
<dbReference type="EMBL" id="JAJNBZ010000055">
    <property type="protein sequence ID" value="MCE5173515.1"/>
    <property type="molecule type" value="Genomic_DNA"/>
</dbReference>
<proteinExistence type="predicted"/>
<organism evidence="1 2">
    <name type="scientific">Paenibacillus profundus</name>
    <dbReference type="NCBI Taxonomy" id="1173085"/>
    <lineage>
        <taxon>Bacteria</taxon>
        <taxon>Bacillati</taxon>
        <taxon>Bacillota</taxon>
        <taxon>Bacilli</taxon>
        <taxon>Bacillales</taxon>
        <taxon>Paenibacillaceae</taxon>
        <taxon>Paenibacillus</taxon>
    </lineage>
</organism>
<name>A0ABS8YSB1_9BACL</name>
<keyword evidence="2" id="KW-1185">Reference proteome</keyword>
<sequence length="47" mass="5334">MTAVLLTWAYTPPCADVLLPFGLRHNDDPGWNGDIGHKQDRGRVRWS</sequence>
<reference evidence="1 2" key="1">
    <citation type="submission" date="2021-11" db="EMBL/GenBank/DDBJ databases">
        <title>Draft genome sequence of Paenibacillus profundus YoMME, a new Gram-positive bacteria with exoelectrogenic properties.</title>
        <authorList>
            <person name="Hubenova Y."/>
            <person name="Hubenova E."/>
            <person name="Manasiev Y."/>
            <person name="Peykov S."/>
            <person name="Mitov M."/>
        </authorList>
    </citation>
    <scope>NUCLEOTIDE SEQUENCE [LARGE SCALE GENOMIC DNA]</scope>
    <source>
        <strain evidence="1 2">YoMME</strain>
    </source>
</reference>
<dbReference type="Proteomes" id="UP001199916">
    <property type="component" value="Unassembled WGS sequence"/>
</dbReference>
<dbReference type="RefSeq" id="WP_233699442.1">
    <property type="nucleotide sequence ID" value="NZ_JAJNBZ010000055.1"/>
</dbReference>
<evidence type="ECO:0000313" key="1">
    <source>
        <dbReference type="EMBL" id="MCE5173515.1"/>
    </source>
</evidence>
<protein>
    <submittedName>
        <fullName evidence="1">Uncharacterized protein</fullName>
    </submittedName>
</protein>
<accession>A0ABS8YSB1</accession>